<dbReference type="CDD" id="cd09727">
    <property type="entry name" value="Cas6_I-E"/>
    <property type="match status" value="1"/>
</dbReference>
<gene>
    <name evidence="1" type="primary">cas6e</name>
    <name evidence="1" type="ORF">GT755_10865</name>
</gene>
<proteinExistence type="predicted"/>
<accession>A0A7C9JDB6</accession>
<dbReference type="Proteomes" id="UP000479526">
    <property type="component" value="Unassembled WGS sequence"/>
</dbReference>
<dbReference type="InterPro" id="IPR010179">
    <property type="entry name" value="CRISPR-assoc_prot_Cse3"/>
</dbReference>
<dbReference type="Pfam" id="PF08798">
    <property type="entry name" value="CRISPR_assoc"/>
    <property type="match status" value="1"/>
</dbReference>
<dbReference type="SMART" id="SM01101">
    <property type="entry name" value="CRISPR_assoc"/>
    <property type="match status" value="1"/>
</dbReference>
<reference evidence="1 2" key="1">
    <citation type="submission" date="2020-01" db="EMBL/GenBank/DDBJ databases">
        <title>Herbidospora sp. NEAU-GS84 nov., a novel actinomycete isolated from soil.</title>
        <authorList>
            <person name="Han L."/>
        </authorList>
    </citation>
    <scope>NUCLEOTIDE SEQUENCE [LARGE SCALE GENOMIC DNA]</scope>
    <source>
        <strain evidence="1 2">NEAU-GS84</strain>
    </source>
</reference>
<dbReference type="NCBIfam" id="TIGR01907">
    <property type="entry name" value="casE_Cse3"/>
    <property type="match status" value="1"/>
</dbReference>
<evidence type="ECO:0000313" key="1">
    <source>
        <dbReference type="EMBL" id="NAS22183.1"/>
    </source>
</evidence>
<dbReference type="EMBL" id="WXEW01000003">
    <property type="protein sequence ID" value="NAS22183.1"/>
    <property type="molecule type" value="Genomic_DNA"/>
</dbReference>
<protein>
    <submittedName>
        <fullName evidence="1">Type I-E CRISPR-associated protein Cas6/Cse3/CasE</fullName>
    </submittedName>
</protein>
<organism evidence="1 2">
    <name type="scientific">Herbidospora solisilvae</name>
    <dbReference type="NCBI Taxonomy" id="2696284"/>
    <lineage>
        <taxon>Bacteria</taxon>
        <taxon>Bacillati</taxon>
        <taxon>Actinomycetota</taxon>
        <taxon>Actinomycetes</taxon>
        <taxon>Streptosporangiales</taxon>
        <taxon>Streptosporangiaceae</taxon>
        <taxon>Herbidospora</taxon>
    </lineage>
</organism>
<keyword evidence="2" id="KW-1185">Reference proteome</keyword>
<sequence length="209" mass="22824">MTIWLTRIVVEPRCEAARRDLRDAEALHRRVMSLLPDGLGDQARNKAGVLYRQDDSANTGHHLLIQTALPVDFGKLPDRYGTLATRDLTPLLEALTEGTHVNYRIVANTTKRLGRNADRPGKLVSLRGESAEQWWHDRAAANGLLLHTVTATDLPDIRGRQKKVTHAATRFDGVATIKDAELVRQAVAAGIGKGKAYGCGLLSLAPVLA</sequence>
<name>A0A7C9JDB6_9ACTN</name>
<evidence type="ECO:0000313" key="2">
    <source>
        <dbReference type="Proteomes" id="UP000479526"/>
    </source>
</evidence>
<dbReference type="AlphaFoldDB" id="A0A7C9JDB6"/>
<dbReference type="RefSeq" id="WP_161479591.1">
    <property type="nucleotide sequence ID" value="NZ_WXEW01000003.1"/>
</dbReference>
<dbReference type="SUPFAM" id="SSF117987">
    <property type="entry name" value="CRISPR-associated protein"/>
    <property type="match status" value="2"/>
</dbReference>
<dbReference type="Gene3D" id="3.30.70.1210">
    <property type="entry name" value="Crispr-associated protein, domain 2"/>
    <property type="match status" value="1"/>
</dbReference>
<dbReference type="Gene3D" id="3.30.70.1200">
    <property type="entry name" value="Crispr-associated protein, domain 1"/>
    <property type="match status" value="1"/>
</dbReference>
<comment type="caution">
    <text evidence="1">The sequence shown here is derived from an EMBL/GenBank/DDBJ whole genome shotgun (WGS) entry which is preliminary data.</text>
</comment>